<evidence type="ECO:0000259" key="1">
    <source>
        <dbReference type="Pfam" id="PF04480"/>
    </source>
</evidence>
<comment type="caution">
    <text evidence="2">The sequence shown here is derived from an EMBL/GenBank/DDBJ whole genome shotgun (WGS) entry which is preliminary data.</text>
</comment>
<evidence type="ECO:0000313" key="2">
    <source>
        <dbReference type="EMBL" id="MBI4595908.1"/>
    </source>
</evidence>
<accession>A0A933GL69</accession>
<dbReference type="GO" id="GO:0004519">
    <property type="term" value="F:endonuclease activity"/>
    <property type="evidence" value="ECO:0007669"/>
    <property type="project" value="UniProtKB-KW"/>
</dbReference>
<name>A0A933GL69_UNCTE</name>
<dbReference type="EMBL" id="JACQWF010000268">
    <property type="protein sequence ID" value="MBI4595908.1"/>
    <property type="molecule type" value="Genomic_DNA"/>
</dbReference>
<dbReference type="InterPro" id="IPR007569">
    <property type="entry name" value="DUF559"/>
</dbReference>
<sequence length="113" mass="13188">MKQRARELRMNPTEAETKLWHLLRDRVSGGWKFRRQRPIGPFIVDFVCLEKMLVIEVDGGQHNIDIESDARRTEYLRGHGYQILRFWNDEVLADEDAILSVILANLSNEVPSP</sequence>
<gene>
    <name evidence="2" type="ORF">HY730_05955</name>
</gene>
<dbReference type="AlphaFoldDB" id="A0A933GL69"/>
<keyword evidence="2" id="KW-0540">Nuclease</keyword>
<proteinExistence type="predicted"/>
<dbReference type="InterPro" id="IPR011335">
    <property type="entry name" value="Restrct_endonuc-II-like"/>
</dbReference>
<dbReference type="PANTHER" id="PTHR38590">
    <property type="entry name" value="BLL0828 PROTEIN"/>
    <property type="match status" value="1"/>
</dbReference>
<dbReference type="Pfam" id="PF04480">
    <property type="entry name" value="DUF559"/>
    <property type="match status" value="1"/>
</dbReference>
<dbReference type="PANTHER" id="PTHR38590:SF1">
    <property type="entry name" value="BLL0828 PROTEIN"/>
    <property type="match status" value="1"/>
</dbReference>
<protein>
    <submittedName>
        <fullName evidence="2">Endonuclease domain-containing protein</fullName>
    </submittedName>
</protein>
<dbReference type="SUPFAM" id="SSF52980">
    <property type="entry name" value="Restriction endonuclease-like"/>
    <property type="match status" value="1"/>
</dbReference>
<dbReference type="CDD" id="cd01038">
    <property type="entry name" value="Endonuclease_DUF559"/>
    <property type="match status" value="1"/>
</dbReference>
<dbReference type="Gene3D" id="3.40.960.10">
    <property type="entry name" value="VSR Endonuclease"/>
    <property type="match status" value="1"/>
</dbReference>
<keyword evidence="2" id="KW-0378">Hydrolase</keyword>
<dbReference type="Proteomes" id="UP000772181">
    <property type="component" value="Unassembled WGS sequence"/>
</dbReference>
<evidence type="ECO:0000313" key="3">
    <source>
        <dbReference type="Proteomes" id="UP000772181"/>
    </source>
</evidence>
<feature type="domain" description="DUF559" evidence="1">
    <location>
        <begin position="2"/>
        <end position="106"/>
    </location>
</feature>
<organism evidence="2 3">
    <name type="scientific">Tectimicrobiota bacterium</name>
    <dbReference type="NCBI Taxonomy" id="2528274"/>
    <lineage>
        <taxon>Bacteria</taxon>
        <taxon>Pseudomonadati</taxon>
        <taxon>Nitrospinota/Tectimicrobiota group</taxon>
        <taxon>Candidatus Tectimicrobiota</taxon>
    </lineage>
</organism>
<dbReference type="InterPro" id="IPR047216">
    <property type="entry name" value="Endonuclease_DUF559_bact"/>
</dbReference>
<reference evidence="2" key="1">
    <citation type="submission" date="2020-07" db="EMBL/GenBank/DDBJ databases">
        <title>Huge and variable diversity of episymbiotic CPR bacteria and DPANN archaea in groundwater ecosystems.</title>
        <authorList>
            <person name="He C.Y."/>
            <person name="Keren R."/>
            <person name="Whittaker M."/>
            <person name="Farag I.F."/>
            <person name="Doudna J."/>
            <person name="Cate J.H.D."/>
            <person name="Banfield J.F."/>
        </authorList>
    </citation>
    <scope>NUCLEOTIDE SEQUENCE</scope>
    <source>
        <strain evidence="2">NC_groundwater_1482_Ag_S-0.65um_47_24</strain>
    </source>
</reference>
<keyword evidence="2" id="KW-0255">Endonuclease</keyword>